<dbReference type="EMBL" id="JAWHQM010000011">
    <property type="protein sequence ID" value="KAK5629456.1"/>
    <property type="molecule type" value="Genomic_DNA"/>
</dbReference>
<keyword evidence="2" id="KW-1185">Reference proteome</keyword>
<protein>
    <submittedName>
        <fullName evidence="1">Uncharacterized protein</fullName>
    </submittedName>
</protein>
<evidence type="ECO:0000313" key="2">
    <source>
        <dbReference type="Proteomes" id="UP001305414"/>
    </source>
</evidence>
<reference evidence="1 2" key="1">
    <citation type="submission" date="2023-10" db="EMBL/GenBank/DDBJ databases">
        <title>Draft genome sequence of Xylaria bambusicola isolate GMP-LS, the root and basal stem rot pathogen of sugarcane in Indonesia.</title>
        <authorList>
            <person name="Selvaraj P."/>
            <person name="Muralishankar V."/>
            <person name="Muruganantham S."/>
            <person name="Sp S."/>
            <person name="Haryani S."/>
            <person name="Lau K.J.X."/>
            <person name="Naqvi N.I."/>
        </authorList>
    </citation>
    <scope>NUCLEOTIDE SEQUENCE [LARGE SCALE GENOMIC DNA]</scope>
    <source>
        <strain evidence="1">GMP-LS</strain>
    </source>
</reference>
<organism evidence="1 2">
    <name type="scientific">Xylaria bambusicola</name>
    <dbReference type="NCBI Taxonomy" id="326684"/>
    <lineage>
        <taxon>Eukaryota</taxon>
        <taxon>Fungi</taxon>
        <taxon>Dikarya</taxon>
        <taxon>Ascomycota</taxon>
        <taxon>Pezizomycotina</taxon>
        <taxon>Sordariomycetes</taxon>
        <taxon>Xylariomycetidae</taxon>
        <taxon>Xylariales</taxon>
        <taxon>Xylariaceae</taxon>
        <taxon>Xylaria</taxon>
    </lineage>
</organism>
<accession>A0AAN7UQ24</accession>
<proteinExistence type="predicted"/>
<dbReference type="AlphaFoldDB" id="A0AAN7UQ24"/>
<name>A0AAN7UQ24_9PEZI</name>
<sequence length="89" mass="9355">MPFLSLAAVAARPAVPDLVALLPASDALAVEVAEGEEPRPFLVAGSESETEKLTLEILRSCLGIRSVVARLPCCPPCIDRLVVAIGYII</sequence>
<evidence type="ECO:0000313" key="1">
    <source>
        <dbReference type="EMBL" id="KAK5629456.1"/>
    </source>
</evidence>
<gene>
    <name evidence="1" type="ORF">RRF57_005171</name>
</gene>
<dbReference type="Proteomes" id="UP001305414">
    <property type="component" value="Unassembled WGS sequence"/>
</dbReference>
<comment type="caution">
    <text evidence="1">The sequence shown here is derived from an EMBL/GenBank/DDBJ whole genome shotgun (WGS) entry which is preliminary data.</text>
</comment>